<organism evidence="1">
    <name type="scientific">Salmonella enterica subsp. enterica serovar Panama</name>
    <dbReference type="NCBI Taxonomy" id="29472"/>
    <lineage>
        <taxon>Bacteria</taxon>
        <taxon>Pseudomonadati</taxon>
        <taxon>Pseudomonadota</taxon>
        <taxon>Gammaproteobacteria</taxon>
        <taxon>Enterobacterales</taxon>
        <taxon>Enterobacteriaceae</taxon>
        <taxon>Salmonella</taxon>
    </lineage>
</organism>
<name>A0A619AL16_SALET</name>
<accession>A0A619AL16</accession>
<comment type="caution">
    <text evidence="1">The sequence shown here is derived from an EMBL/GenBank/DDBJ whole genome shotgun (WGS) entry which is preliminary data.</text>
</comment>
<protein>
    <submittedName>
        <fullName evidence="1">Uncharacterized protein</fullName>
    </submittedName>
</protein>
<evidence type="ECO:0000313" key="1">
    <source>
        <dbReference type="EMBL" id="ECX6035793.1"/>
    </source>
</evidence>
<proteinExistence type="predicted"/>
<gene>
    <name evidence="1" type="ORF">ATT75_24410</name>
</gene>
<reference evidence="1" key="1">
    <citation type="submission" date="2018-07" db="EMBL/GenBank/DDBJ databases">
        <authorList>
            <consortium name="PulseNet: The National Subtyping Network for Foodborne Disease Surveillance"/>
            <person name="Tarr C.L."/>
            <person name="Trees E."/>
            <person name="Katz L.S."/>
            <person name="Carleton-Romer H.A."/>
            <person name="Stroika S."/>
            <person name="Kucerova Z."/>
            <person name="Roache K.F."/>
            <person name="Sabol A.L."/>
            <person name="Besser J."/>
            <person name="Gerner-Smidt P."/>
        </authorList>
    </citation>
    <scope>NUCLEOTIDE SEQUENCE</scope>
    <source>
        <strain evidence="1">PNUSAS001246</strain>
    </source>
</reference>
<dbReference type="EMBL" id="AAKZQX010000071">
    <property type="protein sequence ID" value="ECX6035793.1"/>
    <property type="molecule type" value="Genomic_DNA"/>
</dbReference>
<dbReference type="AlphaFoldDB" id="A0A619AL16"/>
<sequence>MARLCGILTKGRVGRAHLTLEDRMVKELRLKGISTIDAANAFAEVMQRSALPAENNDSNKTCGIKNTARFKLFDTKLVNLETVWAI</sequence>